<accession>A0A849BHQ4</accession>
<dbReference type="AlphaFoldDB" id="A0A849BHQ4"/>
<dbReference type="Proteomes" id="UP000555552">
    <property type="component" value="Unassembled WGS sequence"/>
</dbReference>
<sequence>MTTSGALDRVSYALLVVGAALSLVGVWGLRRPTGEGGADIASGSWPWRCRGSSPSGWWSARSGRVLRS</sequence>
<feature type="transmembrane region" description="Helical" evidence="1">
    <location>
        <begin position="12"/>
        <end position="29"/>
    </location>
</feature>
<comment type="caution">
    <text evidence="2">The sequence shown here is derived from an EMBL/GenBank/DDBJ whole genome shotgun (WGS) entry which is preliminary data.</text>
</comment>
<evidence type="ECO:0000313" key="2">
    <source>
        <dbReference type="EMBL" id="NNH22091.1"/>
    </source>
</evidence>
<reference evidence="2 3" key="1">
    <citation type="submission" date="2020-05" db="EMBL/GenBank/DDBJ databases">
        <title>MicrobeNet Type strains.</title>
        <authorList>
            <person name="Nicholson A.C."/>
        </authorList>
    </citation>
    <scope>NUCLEOTIDE SEQUENCE [LARGE SCALE GENOMIC DNA]</scope>
    <source>
        <strain evidence="2 3">JCM 14547</strain>
    </source>
</reference>
<keyword evidence="1" id="KW-0812">Transmembrane</keyword>
<keyword evidence="3" id="KW-1185">Reference proteome</keyword>
<organism evidence="2 3">
    <name type="scientific">Pseudokineococcus marinus</name>
    <dbReference type="NCBI Taxonomy" id="351215"/>
    <lineage>
        <taxon>Bacteria</taxon>
        <taxon>Bacillati</taxon>
        <taxon>Actinomycetota</taxon>
        <taxon>Actinomycetes</taxon>
        <taxon>Kineosporiales</taxon>
        <taxon>Kineosporiaceae</taxon>
        <taxon>Pseudokineococcus</taxon>
    </lineage>
</organism>
<evidence type="ECO:0000313" key="3">
    <source>
        <dbReference type="Proteomes" id="UP000555552"/>
    </source>
</evidence>
<evidence type="ECO:0000256" key="1">
    <source>
        <dbReference type="SAM" id="Phobius"/>
    </source>
</evidence>
<dbReference type="EMBL" id="JABEMA010000020">
    <property type="protein sequence ID" value="NNH22091.1"/>
    <property type="molecule type" value="Genomic_DNA"/>
</dbReference>
<keyword evidence="1" id="KW-0472">Membrane</keyword>
<keyword evidence="1" id="KW-1133">Transmembrane helix</keyword>
<dbReference type="RefSeq" id="WP_171201947.1">
    <property type="nucleotide sequence ID" value="NZ_BAAANP010000023.1"/>
</dbReference>
<protein>
    <submittedName>
        <fullName evidence="2">Uncharacterized protein</fullName>
    </submittedName>
</protein>
<proteinExistence type="predicted"/>
<name>A0A849BHQ4_9ACTN</name>
<gene>
    <name evidence="2" type="ORF">HLB09_03105</name>
</gene>